<evidence type="ECO:0000313" key="8">
    <source>
        <dbReference type="EMBL" id="MEY8001897.1"/>
    </source>
</evidence>
<dbReference type="Pfam" id="PF00636">
    <property type="entry name" value="Ribonuclease_3"/>
    <property type="match status" value="1"/>
</dbReference>
<accession>A0ABV4BUK5</accession>
<dbReference type="Gene3D" id="1.10.1520.10">
    <property type="entry name" value="Ribonuclease III domain"/>
    <property type="match status" value="1"/>
</dbReference>
<keyword evidence="1 6" id="KW-0690">Ribosome biogenesis</keyword>
<dbReference type="InterPro" id="IPR000999">
    <property type="entry name" value="RNase_III_dom"/>
</dbReference>
<comment type="caution">
    <text evidence="8">The sequence shown here is derived from an EMBL/GenBank/DDBJ whole genome shotgun (WGS) entry which is preliminary data.</text>
</comment>
<dbReference type="EMBL" id="JBGEWD010000029">
    <property type="protein sequence ID" value="MEY8001897.1"/>
    <property type="molecule type" value="Genomic_DNA"/>
</dbReference>
<evidence type="ECO:0000256" key="3">
    <source>
        <dbReference type="ARBA" id="ARBA00022722"/>
    </source>
</evidence>
<dbReference type="SUPFAM" id="SSF69065">
    <property type="entry name" value="RNase III domain-like"/>
    <property type="match status" value="1"/>
</dbReference>
<comment type="similarity">
    <text evidence="6">Belongs to the MrnC RNase family.</text>
</comment>
<dbReference type="PIRSF" id="PIRSF005520">
    <property type="entry name" value="UCP005520"/>
    <property type="match status" value="1"/>
</dbReference>
<protein>
    <recommendedName>
        <fullName evidence="6">Mini-ribonuclease 3</fullName>
        <shortName evidence="6">Mini-3</shortName>
        <shortName evidence="6">Mini-RNase 3</shortName>
        <ecNumber evidence="6">3.1.26.-</ecNumber>
    </recommendedName>
    <alternativeName>
        <fullName evidence="6">Mini-RNase III</fullName>
        <shortName evidence="6">Mini-III</shortName>
    </alternativeName>
</protein>
<dbReference type="InterPro" id="IPR036389">
    <property type="entry name" value="RNase_III_sf"/>
</dbReference>
<proteinExistence type="inferred from homology"/>
<dbReference type="PANTHER" id="PTHR34276:SF1">
    <property type="entry name" value="MINI-RIBONUCLEASE 3"/>
    <property type="match status" value="1"/>
</dbReference>
<dbReference type="SMART" id="SM00535">
    <property type="entry name" value="RIBOc"/>
    <property type="match status" value="1"/>
</dbReference>
<keyword evidence="5 6" id="KW-0378">Hydrolase</keyword>
<organism evidence="8 9">
    <name type="scientific">Clostridium moutaii</name>
    <dbReference type="NCBI Taxonomy" id="3240932"/>
    <lineage>
        <taxon>Bacteria</taxon>
        <taxon>Bacillati</taxon>
        <taxon>Bacillota</taxon>
        <taxon>Clostridia</taxon>
        <taxon>Eubacteriales</taxon>
        <taxon>Clostridiaceae</taxon>
        <taxon>Clostridium</taxon>
    </lineage>
</organism>
<evidence type="ECO:0000256" key="1">
    <source>
        <dbReference type="ARBA" id="ARBA00022517"/>
    </source>
</evidence>
<comment type="subunit">
    <text evidence="6">Homodimer.</text>
</comment>
<evidence type="ECO:0000256" key="2">
    <source>
        <dbReference type="ARBA" id="ARBA00022552"/>
    </source>
</evidence>
<dbReference type="RefSeq" id="WP_369705791.1">
    <property type="nucleotide sequence ID" value="NZ_JBGEWD010000029.1"/>
</dbReference>
<dbReference type="InterPro" id="IPR008226">
    <property type="entry name" value="Mini3_fam"/>
</dbReference>
<dbReference type="CDD" id="cd00593">
    <property type="entry name" value="RIBOc"/>
    <property type="match status" value="1"/>
</dbReference>
<name>A0ABV4BUK5_9CLOT</name>
<evidence type="ECO:0000313" key="9">
    <source>
        <dbReference type="Proteomes" id="UP001564657"/>
    </source>
</evidence>
<evidence type="ECO:0000256" key="6">
    <source>
        <dbReference type="HAMAP-Rule" id="MF_01468"/>
    </source>
</evidence>
<comment type="cofactor">
    <cofactor evidence="6">
        <name>Mg(2+)</name>
        <dbReference type="ChEBI" id="CHEBI:18420"/>
    </cofactor>
</comment>
<keyword evidence="9" id="KW-1185">Reference proteome</keyword>
<evidence type="ECO:0000256" key="4">
    <source>
        <dbReference type="ARBA" id="ARBA00022759"/>
    </source>
</evidence>
<keyword evidence="6" id="KW-0963">Cytoplasm</keyword>
<evidence type="ECO:0000256" key="5">
    <source>
        <dbReference type="ARBA" id="ARBA00022801"/>
    </source>
</evidence>
<dbReference type="HAMAP" id="MF_01468">
    <property type="entry name" value="RNase_Mini_III"/>
    <property type="match status" value="1"/>
</dbReference>
<keyword evidence="2 6" id="KW-0698">rRNA processing</keyword>
<gene>
    <name evidence="6" type="primary">mrnC</name>
    <name evidence="8" type="ORF">AB8U03_17215</name>
</gene>
<feature type="domain" description="RNase III" evidence="7">
    <location>
        <begin position="3"/>
        <end position="137"/>
    </location>
</feature>
<reference evidence="8 9" key="1">
    <citation type="submission" date="2024-08" db="EMBL/GenBank/DDBJ databases">
        <title>Clostridium lapicellarii sp. nov., and Clostridium renhuaiense sp. nov., two species isolated from the mud in a fermentation cellar used for producing sauce-flavour Chinese liquors.</title>
        <authorList>
            <person name="Yang F."/>
            <person name="Wang H."/>
            <person name="Chen L.Q."/>
            <person name="Zhou N."/>
            <person name="Lu J.J."/>
            <person name="Pu X.X."/>
            <person name="Wan B."/>
            <person name="Wang L."/>
            <person name="Liu S.J."/>
        </authorList>
    </citation>
    <scope>NUCLEOTIDE SEQUENCE [LARGE SCALE GENOMIC DNA]</scope>
    <source>
        <strain evidence="8 9">MT-5</strain>
    </source>
</reference>
<keyword evidence="3 6" id="KW-0540">Nuclease</keyword>
<comment type="subcellular location">
    <subcellularLocation>
        <location evidence="6">Cytoplasm</location>
    </subcellularLocation>
</comment>
<feature type="active site" evidence="6">
    <location>
        <position position="28"/>
    </location>
</feature>
<dbReference type="EC" id="3.1.26.-" evidence="6"/>
<keyword evidence="4 6" id="KW-0255">Endonuclease</keyword>
<sequence length="141" mass="16569">MENDLFNIKWDNTRVRQMSPLTLAFIGDAVYETFVRTYLVNKYRNMQVHNLHVEAIKFVKAHSQSEIIKKLEKKLSNEELYFFKRGRNAKSATTPKNADVQEYRFATGFEALVGFLYLTGEVDRLNFLFESIIMLKNKGEF</sequence>
<keyword evidence="6" id="KW-0460">Magnesium</keyword>
<dbReference type="PANTHER" id="PTHR34276">
    <property type="entry name" value="MINI-RIBONUCLEASE 3"/>
    <property type="match status" value="1"/>
</dbReference>
<keyword evidence="6" id="KW-0699">rRNA-binding</keyword>
<comment type="function">
    <text evidence="6">Involved in correct processing of both the 5' and 3' ends of 23S rRNA precursor. Processes 30S rRNA precursor transcript even in absence of ribonuclease 3 (Rnc); Rnc processes 30S rRNA into smaller rRNA precursors.</text>
</comment>
<keyword evidence="6" id="KW-0694">RNA-binding</keyword>
<dbReference type="Proteomes" id="UP001564657">
    <property type="component" value="Unassembled WGS sequence"/>
</dbReference>
<evidence type="ECO:0000259" key="7">
    <source>
        <dbReference type="SMART" id="SM00535"/>
    </source>
</evidence>